<dbReference type="EMBL" id="BTGU01000046">
    <property type="protein sequence ID" value="GMN53484.1"/>
    <property type="molecule type" value="Genomic_DNA"/>
</dbReference>
<feature type="domain" description="FHA" evidence="2">
    <location>
        <begin position="25"/>
        <end position="75"/>
    </location>
</feature>
<dbReference type="SMART" id="SM00240">
    <property type="entry name" value="FHA"/>
    <property type="match status" value="1"/>
</dbReference>
<feature type="compositionally biased region" description="Polar residues" evidence="1">
    <location>
        <begin position="356"/>
        <end position="367"/>
    </location>
</feature>
<sequence length="467" mass="50416">MDLKLAITQGPLAGETLEYQPGCTVRIGRVVRGNNLPIKDSGISSKHLSIGQESGKWILRDLDSSNGTFINGELLDPSAAVEIRDGDVIKIGERTSISVGIQECDGGLLRRNPRRGGKEGAADSVAQNRGGRRGGVLKEGKEKCGLVVEDSEEVVGNLRRGRPRRARVSKTEVEAEEASTRRNRSSKNEESVVTGSLLGKIPENSDLEGGEVGNGAGGDAVEQGPVKEASTRRTRGSKSLKNEESAVSCSVLKNIPENSDLEGGELGVGAGDNAVKQRPVRKASTRRTWSSKEESKVSGSILAEIPGISDLEGGEVEVVSRQTRRGRKLPQKKLPQSVPIDISGDSGDNIRVDATNGESANMSNLGQQDRIETAGDKGGNEDDCRIVESSDEAEKDRGCSSKENEVGKEPDLEKMTLGEWFDFLEVNLPKQIIEATEEMIKEMRLRAQRVHEYMVQQKNEKAKIPLG</sequence>
<dbReference type="PROSITE" id="PS50006">
    <property type="entry name" value="FHA_DOMAIN"/>
    <property type="match status" value="1"/>
</dbReference>
<dbReference type="InterPro" id="IPR000253">
    <property type="entry name" value="FHA_dom"/>
</dbReference>
<evidence type="ECO:0000259" key="2">
    <source>
        <dbReference type="PROSITE" id="PS50006"/>
    </source>
</evidence>
<feature type="region of interest" description="Disordered" evidence="1">
    <location>
        <begin position="108"/>
        <end position="137"/>
    </location>
</feature>
<dbReference type="SUPFAM" id="SSF49879">
    <property type="entry name" value="SMAD/FHA domain"/>
    <property type="match status" value="1"/>
</dbReference>
<feature type="region of interest" description="Disordered" evidence="1">
    <location>
        <begin position="152"/>
        <end position="298"/>
    </location>
</feature>
<feature type="compositionally biased region" description="Basic and acidic residues" evidence="1">
    <location>
        <begin position="369"/>
        <end position="409"/>
    </location>
</feature>
<dbReference type="Pfam" id="PF00498">
    <property type="entry name" value="FHA"/>
    <property type="match status" value="1"/>
</dbReference>
<reference evidence="3" key="1">
    <citation type="submission" date="2023-07" db="EMBL/GenBank/DDBJ databases">
        <title>draft genome sequence of fig (Ficus carica).</title>
        <authorList>
            <person name="Takahashi T."/>
            <person name="Nishimura K."/>
        </authorList>
    </citation>
    <scope>NUCLEOTIDE SEQUENCE</scope>
</reference>
<name>A0AA88DK11_FICCA</name>
<organism evidence="3 4">
    <name type="scientific">Ficus carica</name>
    <name type="common">Common fig</name>
    <dbReference type="NCBI Taxonomy" id="3494"/>
    <lineage>
        <taxon>Eukaryota</taxon>
        <taxon>Viridiplantae</taxon>
        <taxon>Streptophyta</taxon>
        <taxon>Embryophyta</taxon>
        <taxon>Tracheophyta</taxon>
        <taxon>Spermatophyta</taxon>
        <taxon>Magnoliopsida</taxon>
        <taxon>eudicotyledons</taxon>
        <taxon>Gunneridae</taxon>
        <taxon>Pentapetalae</taxon>
        <taxon>rosids</taxon>
        <taxon>fabids</taxon>
        <taxon>Rosales</taxon>
        <taxon>Moraceae</taxon>
        <taxon>Ficeae</taxon>
        <taxon>Ficus</taxon>
    </lineage>
</organism>
<protein>
    <recommendedName>
        <fullName evidence="2">FHA domain-containing protein</fullName>
    </recommendedName>
</protein>
<dbReference type="Gene3D" id="2.60.200.20">
    <property type="match status" value="1"/>
</dbReference>
<dbReference type="PANTHER" id="PTHR23308">
    <property type="entry name" value="NUCLEAR INHIBITOR OF PROTEIN PHOSPHATASE-1"/>
    <property type="match status" value="1"/>
</dbReference>
<keyword evidence="4" id="KW-1185">Reference proteome</keyword>
<evidence type="ECO:0000256" key="1">
    <source>
        <dbReference type="SAM" id="MobiDB-lite"/>
    </source>
</evidence>
<feature type="compositionally biased region" description="Basic residues" evidence="1">
    <location>
        <begin position="322"/>
        <end position="331"/>
    </location>
</feature>
<dbReference type="InterPro" id="IPR050923">
    <property type="entry name" value="Cell_Proc_Reg/RNA_Proc"/>
</dbReference>
<evidence type="ECO:0000313" key="3">
    <source>
        <dbReference type="EMBL" id="GMN53484.1"/>
    </source>
</evidence>
<feature type="compositionally biased region" description="Basic residues" evidence="1">
    <location>
        <begin position="159"/>
        <end position="168"/>
    </location>
</feature>
<evidence type="ECO:0000313" key="4">
    <source>
        <dbReference type="Proteomes" id="UP001187192"/>
    </source>
</evidence>
<proteinExistence type="predicted"/>
<feature type="region of interest" description="Disordered" evidence="1">
    <location>
        <begin position="319"/>
        <end position="409"/>
    </location>
</feature>
<dbReference type="InterPro" id="IPR008984">
    <property type="entry name" value="SMAD_FHA_dom_sf"/>
</dbReference>
<gene>
    <name evidence="3" type="ORF">TIFTF001_022618</name>
</gene>
<dbReference type="AlphaFoldDB" id="A0AA88DK11"/>
<comment type="caution">
    <text evidence="3">The sequence shown here is derived from an EMBL/GenBank/DDBJ whole genome shotgun (WGS) entry which is preliminary data.</text>
</comment>
<dbReference type="Proteomes" id="UP001187192">
    <property type="component" value="Unassembled WGS sequence"/>
</dbReference>
<accession>A0AA88DK11</accession>